<dbReference type="InterPro" id="IPR041373">
    <property type="entry name" value="RT_RNaseH"/>
</dbReference>
<evidence type="ECO:0000259" key="7">
    <source>
        <dbReference type="Pfam" id="PF17917"/>
    </source>
</evidence>
<evidence type="ECO:0000256" key="5">
    <source>
        <dbReference type="ARBA" id="ARBA00022801"/>
    </source>
</evidence>
<organism evidence="8 9">
    <name type="scientific">Lithospermum erythrorhizon</name>
    <name type="common">Purple gromwell</name>
    <name type="synonym">Lithospermum officinale var. erythrorhizon</name>
    <dbReference type="NCBI Taxonomy" id="34254"/>
    <lineage>
        <taxon>Eukaryota</taxon>
        <taxon>Viridiplantae</taxon>
        <taxon>Streptophyta</taxon>
        <taxon>Embryophyta</taxon>
        <taxon>Tracheophyta</taxon>
        <taxon>Spermatophyta</taxon>
        <taxon>Magnoliopsida</taxon>
        <taxon>eudicotyledons</taxon>
        <taxon>Gunneridae</taxon>
        <taxon>Pentapetalae</taxon>
        <taxon>asterids</taxon>
        <taxon>lamiids</taxon>
        <taxon>Boraginales</taxon>
        <taxon>Boraginaceae</taxon>
        <taxon>Boraginoideae</taxon>
        <taxon>Lithospermeae</taxon>
        <taxon>Lithospermum</taxon>
    </lineage>
</organism>
<keyword evidence="9" id="KW-1185">Reference proteome</keyword>
<dbReference type="GO" id="GO:0004519">
    <property type="term" value="F:endonuclease activity"/>
    <property type="evidence" value="ECO:0007669"/>
    <property type="project" value="UniProtKB-KW"/>
</dbReference>
<dbReference type="Pfam" id="PF17917">
    <property type="entry name" value="RT_RNaseH"/>
    <property type="match status" value="1"/>
</dbReference>
<protein>
    <recommendedName>
        <fullName evidence="7">Reverse transcriptase RNase H-like domain-containing protein</fullName>
    </recommendedName>
</protein>
<evidence type="ECO:0000256" key="2">
    <source>
        <dbReference type="ARBA" id="ARBA00022695"/>
    </source>
</evidence>
<dbReference type="PANTHER" id="PTHR48475">
    <property type="entry name" value="RIBONUCLEASE H"/>
    <property type="match status" value="1"/>
</dbReference>
<evidence type="ECO:0000313" key="9">
    <source>
        <dbReference type="Proteomes" id="UP001454036"/>
    </source>
</evidence>
<keyword evidence="6" id="KW-0695">RNA-directed DNA polymerase</keyword>
<keyword evidence="1" id="KW-0808">Transferase</keyword>
<dbReference type="EMBL" id="BAABME010022930">
    <property type="protein sequence ID" value="GAA0166926.1"/>
    <property type="molecule type" value="Genomic_DNA"/>
</dbReference>
<keyword evidence="4" id="KW-0255">Endonuclease</keyword>
<keyword evidence="2" id="KW-0548">Nucleotidyltransferase</keyword>
<sequence length="193" mass="22148">MGRIAALTTFISRAGDQSQTLFKVMKKGMEFEWTQTVSSRSRSSRVVSELSLSSILIREDAKVQRIVDYISRIMRGAETRYPRMEKLVYALIMASRNIKPYFEAHQVEVVTDQPIQKILDNPSGFGRIVKWAIELREFNLRYKPMTTINAQALADFMVECTHDPGEAVPKLVNLIEDSHERVWFLYVDGSSNP</sequence>
<reference evidence="8 9" key="1">
    <citation type="submission" date="2024-01" db="EMBL/GenBank/DDBJ databases">
        <title>The complete chloroplast genome sequence of Lithospermum erythrorhizon: insights into the phylogenetic relationship among Boraginaceae species and the maternal lineages of purple gromwells.</title>
        <authorList>
            <person name="Okada T."/>
            <person name="Watanabe K."/>
        </authorList>
    </citation>
    <scope>NUCLEOTIDE SEQUENCE [LARGE SCALE GENOMIC DNA]</scope>
</reference>
<evidence type="ECO:0000256" key="1">
    <source>
        <dbReference type="ARBA" id="ARBA00022679"/>
    </source>
</evidence>
<dbReference type="AlphaFoldDB" id="A0AAV3QV91"/>
<comment type="caution">
    <text evidence="8">The sequence shown here is derived from an EMBL/GenBank/DDBJ whole genome shotgun (WGS) entry which is preliminary data.</text>
</comment>
<dbReference type="SUPFAM" id="SSF56672">
    <property type="entry name" value="DNA/RNA polymerases"/>
    <property type="match status" value="1"/>
</dbReference>
<evidence type="ECO:0000256" key="4">
    <source>
        <dbReference type="ARBA" id="ARBA00022759"/>
    </source>
</evidence>
<accession>A0AAV3QV91</accession>
<evidence type="ECO:0000256" key="3">
    <source>
        <dbReference type="ARBA" id="ARBA00022722"/>
    </source>
</evidence>
<evidence type="ECO:0000256" key="6">
    <source>
        <dbReference type="ARBA" id="ARBA00022918"/>
    </source>
</evidence>
<keyword evidence="3" id="KW-0540">Nuclease</keyword>
<gene>
    <name evidence="8" type="ORF">LIER_40277</name>
</gene>
<dbReference type="InterPro" id="IPR043502">
    <property type="entry name" value="DNA/RNA_pol_sf"/>
</dbReference>
<dbReference type="PANTHER" id="PTHR48475:SF2">
    <property type="entry name" value="RIBONUCLEASE H"/>
    <property type="match status" value="1"/>
</dbReference>
<dbReference type="GO" id="GO:0016787">
    <property type="term" value="F:hydrolase activity"/>
    <property type="evidence" value="ECO:0007669"/>
    <property type="project" value="UniProtKB-KW"/>
</dbReference>
<feature type="domain" description="Reverse transcriptase RNase H-like" evidence="7">
    <location>
        <begin position="48"/>
        <end position="138"/>
    </location>
</feature>
<keyword evidence="5" id="KW-0378">Hydrolase</keyword>
<proteinExistence type="predicted"/>
<dbReference type="GO" id="GO:0003964">
    <property type="term" value="F:RNA-directed DNA polymerase activity"/>
    <property type="evidence" value="ECO:0007669"/>
    <property type="project" value="UniProtKB-KW"/>
</dbReference>
<name>A0AAV3QV91_LITER</name>
<dbReference type="Proteomes" id="UP001454036">
    <property type="component" value="Unassembled WGS sequence"/>
</dbReference>
<evidence type="ECO:0000313" key="8">
    <source>
        <dbReference type="EMBL" id="GAA0166926.1"/>
    </source>
</evidence>